<protein>
    <submittedName>
        <fullName evidence="5">ABC transporter, ATP-binding protein</fullName>
    </submittedName>
</protein>
<name>A0A6J4LNZ9_9SPHI</name>
<dbReference type="PROSITE" id="PS50893">
    <property type="entry name" value="ABC_TRANSPORTER_2"/>
    <property type="match status" value="2"/>
</dbReference>
<evidence type="ECO:0000256" key="2">
    <source>
        <dbReference type="ARBA" id="ARBA00022840"/>
    </source>
</evidence>
<dbReference type="InterPro" id="IPR003439">
    <property type="entry name" value="ABC_transporter-like_ATP-bd"/>
</dbReference>
<dbReference type="PANTHER" id="PTHR43158">
    <property type="entry name" value="SKFA PEPTIDE EXPORT ATP-BINDING PROTEIN SKFE"/>
    <property type="match status" value="1"/>
</dbReference>
<feature type="domain" description="ABC transporter" evidence="4">
    <location>
        <begin position="11"/>
        <end position="265"/>
    </location>
</feature>
<dbReference type="GO" id="GO:0016887">
    <property type="term" value="F:ATP hydrolysis activity"/>
    <property type="evidence" value="ECO:0007669"/>
    <property type="project" value="InterPro"/>
</dbReference>
<accession>A0A6J4LNZ9</accession>
<evidence type="ECO:0000256" key="3">
    <source>
        <dbReference type="SAM" id="MobiDB-lite"/>
    </source>
</evidence>
<dbReference type="PANTHER" id="PTHR43158:SF2">
    <property type="entry name" value="SKFA PEPTIDE EXPORT ATP-BINDING PROTEIN SKFE"/>
    <property type="match status" value="1"/>
</dbReference>
<dbReference type="InterPro" id="IPR027417">
    <property type="entry name" value="P-loop_NTPase"/>
</dbReference>
<dbReference type="GO" id="GO:0005524">
    <property type="term" value="F:ATP binding"/>
    <property type="evidence" value="ECO:0007669"/>
    <property type="project" value="UniProtKB-KW"/>
</dbReference>
<feature type="domain" description="ABC transporter" evidence="4">
    <location>
        <begin position="287"/>
        <end position="527"/>
    </location>
</feature>
<feature type="region of interest" description="Disordered" evidence="3">
    <location>
        <begin position="505"/>
        <end position="529"/>
    </location>
</feature>
<dbReference type="Gene3D" id="3.40.50.300">
    <property type="entry name" value="P-loop containing nucleotide triphosphate hydrolases"/>
    <property type="match status" value="2"/>
</dbReference>
<keyword evidence="2 5" id="KW-0067">ATP-binding</keyword>
<dbReference type="Pfam" id="PF00005">
    <property type="entry name" value="ABC_tran"/>
    <property type="match status" value="2"/>
</dbReference>
<keyword evidence="1" id="KW-0547">Nucleotide-binding</keyword>
<reference evidence="5" key="1">
    <citation type="submission" date="2020-02" db="EMBL/GenBank/DDBJ databases">
        <authorList>
            <person name="Meier V. D."/>
        </authorList>
    </citation>
    <scope>NUCLEOTIDE SEQUENCE</scope>
    <source>
        <strain evidence="5">AVDCRST_MAG56</strain>
    </source>
</reference>
<sequence>MPLSLQNSPFLSLQNAILRRSGGTVLTDVNWTVDYGQQWALTGPTGSGKTTLLEAVAGKIPLGGGTLRYGFFEREKPYGPAPAIDSPWEAIAYVPAGTAFTRLSNTPDRYYQQRFHSMDSDDFPTTRDFLLGTDGVGEEPAPAAKAQQLDRLAGLLRIGPLLGREVVKLSNGETKRVLITKALLQSPRLLLLDNPFTGLDAAARQLLRDCLADLIGSGIHLVLATVPGEIPPGITHVLRLGGGRAEALTREAFGEMATDPVVPPADESSLPASLPLPVEAPAFRIAVRMNGVNVQYGGVTILEDVHWTVAAGEKWALLGPNGSGKSTLLSLINGDNPQAYANDIVLFDRKKGSGESVWEIKRKIGYVSPELHAYYPKSATLFEAVASGFGDTVHLQGELPARQAETVAAYLHGLGLEALREAPLWRLSAGEVRLALVARALVKAPPLLILDEPCQGLDESYGRRIRTLLESTCTHPGQTMIYVTHYPAEIPGCVTQVLRLEAGRVRERRPETGERETGGGVPLQPGGET</sequence>
<evidence type="ECO:0000313" key="5">
    <source>
        <dbReference type="EMBL" id="CAA9338739.1"/>
    </source>
</evidence>
<dbReference type="SUPFAM" id="SSF52540">
    <property type="entry name" value="P-loop containing nucleoside triphosphate hydrolases"/>
    <property type="match status" value="2"/>
</dbReference>
<dbReference type="AlphaFoldDB" id="A0A6J4LNZ9"/>
<organism evidence="5">
    <name type="scientific">uncultured Cytophagales bacterium</name>
    <dbReference type="NCBI Taxonomy" id="158755"/>
    <lineage>
        <taxon>Bacteria</taxon>
        <taxon>Pseudomonadati</taxon>
        <taxon>Bacteroidota</taxon>
        <taxon>Sphingobacteriia</taxon>
        <taxon>Sphingobacteriales</taxon>
        <taxon>environmental samples</taxon>
    </lineage>
</organism>
<evidence type="ECO:0000259" key="4">
    <source>
        <dbReference type="PROSITE" id="PS50893"/>
    </source>
</evidence>
<proteinExistence type="predicted"/>
<feature type="compositionally biased region" description="Basic and acidic residues" evidence="3">
    <location>
        <begin position="505"/>
        <end position="517"/>
    </location>
</feature>
<dbReference type="InterPro" id="IPR003593">
    <property type="entry name" value="AAA+_ATPase"/>
</dbReference>
<dbReference type="SMART" id="SM00382">
    <property type="entry name" value="AAA"/>
    <property type="match status" value="2"/>
</dbReference>
<evidence type="ECO:0000256" key="1">
    <source>
        <dbReference type="ARBA" id="ARBA00022741"/>
    </source>
</evidence>
<dbReference type="EMBL" id="CADCTQ010000653">
    <property type="protein sequence ID" value="CAA9338739.1"/>
    <property type="molecule type" value="Genomic_DNA"/>
</dbReference>
<gene>
    <name evidence="5" type="ORF">AVDCRST_MAG56-7759</name>
</gene>